<dbReference type="CDD" id="cd01168">
    <property type="entry name" value="adenosine_kinase"/>
    <property type="match status" value="1"/>
</dbReference>
<evidence type="ECO:0000259" key="4">
    <source>
        <dbReference type="Pfam" id="PF00294"/>
    </source>
</evidence>
<dbReference type="InterPro" id="IPR011611">
    <property type="entry name" value="PfkB_dom"/>
</dbReference>
<comment type="similarity">
    <text evidence="1">Belongs to the carbohydrate kinase PfkB family.</text>
</comment>
<dbReference type="AlphaFoldDB" id="A0A3B0REK9"/>
<reference evidence="5" key="1">
    <citation type="submission" date="2018-06" db="EMBL/GenBank/DDBJ databases">
        <authorList>
            <person name="Zhirakovskaya E."/>
        </authorList>
    </citation>
    <scope>NUCLEOTIDE SEQUENCE</scope>
</reference>
<dbReference type="Gene3D" id="3.40.1190.20">
    <property type="match status" value="1"/>
</dbReference>
<sequence length="330" mass="35253">MTTRFDVLGIGNAIVDVISTVEDEFLTDNGLVKGSMQLIDENRAQDIYDIMGPGIEVSGGSAANTVAGLASFGNKAAFFGKVKADQLGNVFRHDISAAGVSFDTPGAKDGPDTAQCLILVTPDGERTMNTFLGACVEFGPDEVEESIVRDSKVTYMEGYLWDPEQAKQAFLKAAEIARGAGRDVSLSLSDAFCVDRHRDSFLELIRRDVDILFANEDEIKSLYQVSSFDEALQAVRQDCKLAALTRSRAGSVIISGDEVHVVEARKVDKVVDTTGAGDLYAAGFFAGYTNGKDLARCGHLGALAASEVISHIGARPQESLKDLASKNGLL</sequence>
<gene>
    <name evidence="5" type="ORF">MNBD_ALPHA08-829</name>
</gene>
<evidence type="ECO:0000313" key="5">
    <source>
        <dbReference type="EMBL" id="VAV91784.1"/>
    </source>
</evidence>
<evidence type="ECO:0000256" key="1">
    <source>
        <dbReference type="ARBA" id="ARBA00010688"/>
    </source>
</evidence>
<dbReference type="GO" id="GO:0008865">
    <property type="term" value="F:fructokinase activity"/>
    <property type="evidence" value="ECO:0007669"/>
    <property type="project" value="UniProtKB-EC"/>
</dbReference>
<dbReference type="PANTHER" id="PTHR43320:SF3">
    <property type="entry name" value="CARBOHYDRATE KINASE PFKB DOMAIN-CONTAINING PROTEIN"/>
    <property type="match status" value="1"/>
</dbReference>
<dbReference type="PANTHER" id="PTHR43320">
    <property type="entry name" value="SUGAR KINASE"/>
    <property type="match status" value="1"/>
</dbReference>
<name>A0A3B0REK9_9ZZZZ</name>
<dbReference type="EMBL" id="UOEC01000093">
    <property type="protein sequence ID" value="VAV91784.1"/>
    <property type="molecule type" value="Genomic_DNA"/>
</dbReference>
<dbReference type="EC" id="2.7.1.4" evidence="5"/>
<dbReference type="InterPro" id="IPR052700">
    <property type="entry name" value="Carb_kinase_PfkB-like"/>
</dbReference>
<feature type="domain" description="Carbohydrate kinase PfkB" evidence="4">
    <location>
        <begin position="58"/>
        <end position="316"/>
    </location>
</feature>
<evidence type="ECO:0000256" key="3">
    <source>
        <dbReference type="ARBA" id="ARBA00022777"/>
    </source>
</evidence>
<dbReference type="SUPFAM" id="SSF53613">
    <property type="entry name" value="Ribokinase-like"/>
    <property type="match status" value="1"/>
</dbReference>
<dbReference type="Gene3D" id="3.30.1110.10">
    <property type="match status" value="1"/>
</dbReference>
<accession>A0A3B0REK9</accession>
<dbReference type="Pfam" id="PF00294">
    <property type="entry name" value="PfkB"/>
    <property type="match status" value="1"/>
</dbReference>
<keyword evidence="3 5" id="KW-0418">Kinase</keyword>
<dbReference type="InterPro" id="IPR029056">
    <property type="entry name" value="Ribokinase-like"/>
</dbReference>
<proteinExistence type="inferred from homology"/>
<keyword evidence="2 5" id="KW-0808">Transferase</keyword>
<organism evidence="5">
    <name type="scientific">hydrothermal vent metagenome</name>
    <dbReference type="NCBI Taxonomy" id="652676"/>
    <lineage>
        <taxon>unclassified sequences</taxon>
        <taxon>metagenomes</taxon>
        <taxon>ecological metagenomes</taxon>
    </lineage>
</organism>
<evidence type="ECO:0000256" key="2">
    <source>
        <dbReference type="ARBA" id="ARBA00022679"/>
    </source>
</evidence>
<protein>
    <submittedName>
        <fullName evidence="5">Fructokinase</fullName>
        <ecNumber evidence="5">2.7.1.4</ecNumber>
    </submittedName>
</protein>